<evidence type="ECO:0000313" key="8">
    <source>
        <dbReference type="Proteomes" id="UP000177943"/>
    </source>
</evidence>
<dbReference type="EC" id="2.7.13.3" evidence="2"/>
<feature type="domain" description="Response regulatory" evidence="6">
    <location>
        <begin position="160"/>
        <end position="276"/>
    </location>
</feature>
<evidence type="ECO:0000256" key="3">
    <source>
        <dbReference type="ARBA" id="ARBA00022553"/>
    </source>
</evidence>
<proteinExistence type="predicted"/>
<dbReference type="SMART" id="SM00448">
    <property type="entry name" value="REC"/>
    <property type="match status" value="1"/>
</dbReference>
<dbReference type="CDD" id="cd17580">
    <property type="entry name" value="REC_2_DhkD-like"/>
    <property type="match status" value="1"/>
</dbReference>
<name>A0A1G2MSU4_9BACT</name>
<dbReference type="PANTHER" id="PTHR43547:SF2">
    <property type="entry name" value="HYBRID SIGNAL TRANSDUCTION HISTIDINE KINASE C"/>
    <property type="match status" value="1"/>
</dbReference>
<comment type="caution">
    <text evidence="7">The sequence shown here is derived from an EMBL/GenBank/DDBJ whole genome shotgun (WGS) entry which is preliminary data.</text>
</comment>
<feature type="modified residue" description="4-aspartylphosphate" evidence="4">
    <location>
        <position position="209"/>
    </location>
</feature>
<evidence type="ECO:0000313" key="7">
    <source>
        <dbReference type="EMBL" id="OHA26938.1"/>
    </source>
</evidence>
<dbReference type="PROSITE" id="PS50110">
    <property type="entry name" value="RESPONSE_REGULATORY"/>
    <property type="match status" value="1"/>
</dbReference>
<dbReference type="InterPro" id="IPR003594">
    <property type="entry name" value="HATPase_dom"/>
</dbReference>
<dbReference type="SUPFAM" id="SSF55874">
    <property type="entry name" value="ATPase domain of HSP90 chaperone/DNA topoisomerase II/histidine kinase"/>
    <property type="match status" value="1"/>
</dbReference>
<dbReference type="AlphaFoldDB" id="A0A1G2MSU4"/>
<dbReference type="PRINTS" id="PR00344">
    <property type="entry name" value="BCTRLSENSOR"/>
</dbReference>
<evidence type="ECO:0000256" key="4">
    <source>
        <dbReference type="PROSITE-ProRule" id="PRU00169"/>
    </source>
</evidence>
<dbReference type="InterPro" id="IPR011006">
    <property type="entry name" value="CheY-like_superfamily"/>
</dbReference>
<accession>A0A1G2MSU4</accession>
<dbReference type="Gene3D" id="3.40.50.2300">
    <property type="match status" value="1"/>
</dbReference>
<dbReference type="GO" id="GO:0000155">
    <property type="term" value="F:phosphorelay sensor kinase activity"/>
    <property type="evidence" value="ECO:0007669"/>
    <property type="project" value="TreeGrafter"/>
</dbReference>
<dbReference type="InterPro" id="IPR004358">
    <property type="entry name" value="Sig_transdc_His_kin-like_C"/>
</dbReference>
<evidence type="ECO:0000256" key="1">
    <source>
        <dbReference type="ARBA" id="ARBA00000085"/>
    </source>
</evidence>
<dbReference type="EMBL" id="MHRP01000024">
    <property type="protein sequence ID" value="OHA26938.1"/>
    <property type="molecule type" value="Genomic_DNA"/>
</dbReference>
<sequence length="278" mass="29529">MPPCHGSCGSILEADALRLEQIIVNLLNNAIKYTGEGGSITISVSRENDKVLVSVQDTGVGISPDILSGIFRHSISKSRARKGRGFGGLGIGLQLVKSLAEAHGGSVSAYSAGLGKGSLFSVSLPLPPAVSFKKKEAPQSEYKNETSSIDFKKHYPLQSKVMIVDDNEDAGWSLSLALQKLGCTTSVSNDGVAALHLFKSFSPDIVLLDIGLPGMDGYEVARQLRKNKTERKVFIVAVSGYGQKEDKEMAKAAGFDQHLLKPVSLKSLGELISSLGQA</sequence>
<dbReference type="Pfam" id="PF02518">
    <property type="entry name" value="HATPase_c"/>
    <property type="match status" value="1"/>
</dbReference>
<dbReference type="PROSITE" id="PS50109">
    <property type="entry name" value="HIS_KIN"/>
    <property type="match status" value="1"/>
</dbReference>
<dbReference type="InterPro" id="IPR036890">
    <property type="entry name" value="HATPase_C_sf"/>
</dbReference>
<dbReference type="Gene3D" id="3.30.565.10">
    <property type="entry name" value="Histidine kinase-like ATPase, C-terminal domain"/>
    <property type="match status" value="1"/>
</dbReference>
<organism evidence="7 8">
    <name type="scientific">Candidatus Taylorbacteria bacterium RIFCSPHIGHO2_02_FULL_45_35</name>
    <dbReference type="NCBI Taxonomy" id="1802311"/>
    <lineage>
        <taxon>Bacteria</taxon>
        <taxon>Candidatus Tayloriibacteriota</taxon>
    </lineage>
</organism>
<evidence type="ECO:0000256" key="2">
    <source>
        <dbReference type="ARBA" id="ARBA00012438"/>
    </source>
</evidence>
<keyword evidence="3 4" id="KW-0597">Phosphoprotein</keyword>
<dbReference type="SMART" id="SM00387">
    <property type="entry name" value="HATPase_c"/>
    <property type="match status" value="1"/>
</dbReference>
<evidence type="ECO:0000259" key="6">
    <source>
        <dbReference type="PROSITE" id="PS50110"/>
    </source>
</evidence>
<gene>
    <name evidence="7" type="ORF">A3D56_00730</name>
</gene>
<dbReference type="PANTHER" id="PTHR43547">
    <property type="entry name" value="TWO-COMPONENT HISTIDINE KINASE"/>
    <property type="match status" value="1"/>
</dbReference>
<evidence type="ECO:0000259" key="5">
    <source>
        <dbReference type="PROSITE" id="PS50109"/>
    </source>
</evidence>
<dbReference type="SUPFAM" id="SSF52172">
    <property type="entry name" value="CheY-like"/>
    <property type="match status" value="1"/>
</dbReference>
<protein>
    <recommendedName>
        <fullName evidence="2">histidine kinase</fullName>
        <ecNumber evidence="2">2.7.13.3</ecNumber>
    </recommendedName>
</protein>
<dbReference type="Proteomes" id="UP000177943">
    <property type="component" value="Unassembled WGS sequence"/>
</dbReference>
<dbReference type="InterPro" id="IPR001789">
    <property type="entry name" value="Sig_transdc_resp-reg_receiver"/>
</dbReference>
<dbReference type="InterPro" id="IPR005467">
    <property type="entry name" value="His_kinase_dom"/>
</dbReference>
<feature type="domain" description="Histidine kinase" evidence="5">
    <location>
        <begin position="1"/>
        <end position="128"/>
    </location>
</feature>
<dbReference type="Pfam" id="PF00072">
    <property type="entry name" value="Response_reg"/>
    <property type="match status" value="1"/>
</dbReference>
<reference evidence="7 8" key="1">
    <citation type="journal article" date="2016" name="Nat. Commun.">
        <title>Thousands of microbial genomes shed light on interconnected biogeochemical processes in an aquifer system.</title>
        <authorList>
            <person name="Anantharaman K."/>
            <person name="Brown C.T."/>
            <person name="Hug L.A."/>
            <person name="Sharon I."/>
            <person name="Castelle C.J."/>
            <person name="Probst A.J."/>
            <person name="Thomas B.C."/>
            <person name="Singh A."/>
            <person name="Wilkins M.J."/>
            <person name="Karaoz U."/>
            <person name="Brodie E.L."/>
            <person name="Williams K.H."/>
            <person name="Hubbard S.S."/>
            <person name="Banfield J.F."/>
        </authorList>
    </citation>
    <scope>NUCLEOTIDE SEQUENCE [LARGE SCALE GENOMIC DNA]</scope>
</reference>
<comment type="catalytic activity">
    <reaction evidence="1">
        <text>ATP + protein L-histidine = ADP + protein N-phospho-L-histidine.</text>
        <dbReference type="EC" id="2.7.13.3"/>
    </reaction>
</comment>